<protein>
    <recommendedName>
        <fullName evidence="3">DUF3077 domain-containing protein</fullName>
    </recommendedName>
</protein>
<dbReference type="AlphaFoldDB" id="A0A1L5PXV8"/>
<evidence type="ECO:0000313" key="1">
    <source>
        <dbReference type="EMBL" id="APO85000.1"/>
    </source>
</evidence>
<reference evidence="1 2" key="1">
    <citation type="submission" date="2016-12" db="EMBL/GenBank/DDBJ databases">
        <title>Draft Genome Sequence of Mercury Resistant Pseudomonas DRA525.</title>
        <authorList>
            <person name="Drace K.M."/>
        </authorList>
    </citation>
    <scope>NUCLEOTIDE SEQUENCE [LARGE SCALE GENOMIC DNA]</scope>
    <source>
        <strain evidence="1 2">DRA525</strain>
    </source>
</reference>
<dbReference type="Proteomes" id="UP000185146">
    <property type="component" value="Chromosome"/>
</dbReference>
<accession>A0A1L5PXV8</accession>
<evidence type="ECO:0008006" key="3">
    <source>
        <dbReference type="Google" id="ProtNLM"/>
    </source>
</evidence>
<organism evidence="1 2">
    <name type="scientific">Pseudomonas putida</name>
    <name type="common">Arthrobacter siderocapsulatus</name>
    <dbReference type="NCBI Taxonomy" id="303"/>
    <lineage>
        <taxon>Bacteria</taxon>
        <taxon>Pseudomonadati</taxon>
        <taxon>Pseudomonadota</taxon>
        <taxon>Gammaproteobacteria</taxon>
        <taxon>Pseudomonadales</taxon>
        <taxon>Pseudomonadaceae</taxon>
        <taxon>Pseudomonas</taxon>
    </lineage>
</organism>
<dbReference type="EMBL" id="CP018743">
    <property type="protein sequence ID" value="APO85000.1"/>
    <property type="molecule type" value="Genomic_DNA"/>
</dbReference>
<proteinExistence type="predicted"/>
<evidence type="ECO:0000313" key="2">
    <source>
        <dbReference type="Proteomes" id="UP000185146"/>
    </source>
</evidence>
<name>A0A1L5PXV8_PSEPU</name>
<gene>
    <name evidence="1" type="ORF">BL240_27565</name>
</gene>
<sequence>MAYRLAFSPVFHPAHNCRLLRGNGWLQFNPREGIAMKRIVPSPPLPSTTQRAFSRCDAGHPPLFTVNPGVSAHDALVHVAQYLRGAYDCGYKALEHLDETGKSLFWSNLNALEMAEGLVEALLDGIESQPMN</sequence>